<dbReference type="PANTHER" id="PTHR11558:SF11">
    <property type="entry name" value="SPERMIDINE SYNTHASE"/>
    <property type="match status" value="1"/>
</dbReference>
<dbReference type="HAMAP" id="MF_00198">
    <property type="entry name" value="Spermidine_synth"/>
    <property type="match status" value="1"/>
</dbReference>
<dbReference type="Pfam" id="PF01564">
    <property type="entry name" value="Spermine_synth"/>
    <property type="match status" value="1"/>
</dbReference>
<dbReference type="Gene3D" id="2.30.140.10">
    <property type="entry name" value="Spermidine synthase, tetramerisation domain"/>
    <property type="match status" value="1"/>
</dbReference>
<dbReference type="InterPro" id="IPR035246">
    <property type="entry name" value="Spermidine_synt_N"/>
</dbReference>
<dbReference type="NCBIfam" id="NF002010">
    <property type="entry name" value="PRK00811.1"/>
    <property type="match status" value="1"/>
</dbReference>
<comment type="similarity">
    <text evidence="1 4">Belongs to the spermidine/spermine synthase family.</text>
</comment>
<dbReference type="EMBL" id="BLLK01000074">
    <property type="protein sequence ID" value="GFH61440.1"/>
    <property type="molecule type" value="Genomic_DNA"/>
</dbReference>
<evidence type="ECO:0000313" key="7">
    <source>
        <dbReference type="Proteomes" id="UP001054902"/>
    </source>
</evidence>
<reference evidence="6 7" key="1">
    <citation type="journal article" date="2021" name="Sci. Rep.">
        <title>The genome of the diatom Chaetoceros tenuissimus carries an ancient integrated fragment of an extant virus.</title>
        <authorList>
            <person name="Hongo Y."/>
            <person name="Kimura K."/>
            <person name="Takaki Y."/>
            <person name="Yoshida Y."/>
            <person name="Baba S."/>
            <person name="Kobayashi G."/>
            <person name="Nagasaki K."/>
            <person name="Hano T."/>
            <person name="Tomaru Y."/>
        </authorList>
    </citation>
    <scope>NUCLEOTIDE SEQUENCE [LARGE SCALE GENOMIC DNA]</scope>
    <source>
        <strain evidence="6 7">NIES-3715</strain>
    </source>
</reference>
<dbReference type="SUPFAM" id="SSF53335">
    <property type="entry name" value="S-adenosyl-L-methionine-dependent methyltransferases"/>
    <property type="match status" value="1"/>
</dbReference>
<evidence type="ECO:0000256" key="1">
    <source>
        <dbReference type="ARBA" id="ARBA00007867"/>
    </source>
</evidence>
<dbReference type="GO" id="GO:0005829">
    <property type="term" value="C:cytosol"/>
    <property type="evidence" value="ECO:0007669"/>
    <property type="project" value="TreeGrafter"/>
</dbReference>
<name>A0AAD3DDL8_9STRA</name>
<dbReference type="InterPro" id="IPR029063">
    <property type="entry name" value="SAM-dependent_MTases_sf"/>
</dbReference>
<dbReference type="Gene3D" id="3.40.50.150">
    <property type="entry name" value="Vaccinia Virus protein VP39"/>
    <property type="match status" value="1"/>
</dbReference>
<protein>
    <recommendedName>
        <fullName evidence="5">PABS domain-containing protein</fullName>
    </recommendedName>
</protein>
<dbReference type="InterPro" id="IPR030373">
    <property type="entry name" value="PABS_CS"/>
</dbReference>
<dbReference type="Pfam" id="PF17284">
    <property type="entry name" value="Spermine_synt_N"/>
    <property type="match status" value="1"/>
</dbReference>
<dbReference type="GO" id="GO:0008295">
    <property type="term" value="P:spermidine biosynthetic process"/>
    <property type="evidence" value="ECO:0007669"/>
    <property type="project" value="TreeGrafter"/>
</dbReference>
<evidence type="ECO:0000256" key="4">
    <source>
        <dbReference type="RuleBase" id="RU003836"/>
    </source>
</evidence>
<proteinExistence type="inferred from homology"/>
<dbReference type="Proteomes" id="UP001054902">
    <property type="component" value="Unassembled WGS sequence"/>
</dbReference>
<feature type="domain" description="PABS" evidence="5">
    <location>
        <begin position="16"/>
        <end position="261"/>
    </location>
</feature>
<sequence>MTESGKKSPMPSCIKDGWFSEIEPMWPGQKLSIALEGFSSDAILYNESSEFQKILVFKSAQHGNVLVLDGVIQLTENDEFVYQETITHLPMMAHENPKNVLIVGGGDGAVLREVCRHKSVEQITLVEIDQKVIDVAKEYFAESTAIAFDDSRLTIVNQDAAEFLEKQNASDRKGYDVIIADTSDPVGPAESLFDPSFYEQMYEALNDGGIVCAQSECFWTQPELIENIFACSSDIYDAVEYASTYVPTFPCGQIGFLLAGKGNGLDLTKPARPMTNELKHQLQWYTAEMHSASFVLPKFLEDRLGLLRPTDEDYEDVEENDASEDCFLKGCVIS</sequence>
<evidence type="ECO:0000259" key="5">
    <source>
        <dbReference type="PROSITE" id="PS51006"/>
    </source>
</evidence>
<gene>
    <name evidence="6" type="ORF">CTEN210_17916</name>
</gene>
<keyword evidence="7" id="KW-1185">Reference proteome</keyword>
<dbReference type="NCBIfam" id="NF037959">
    <property type="entry name" value="MFS_SpdSyn"/>
    <property type="match status" value="1"/>
</dbReference>
<dbReference type="AlphaFoldDB" id="A0AAD3DDL8"/>
<dbReference type="NCBIfam" id="TIGR00417">
    <property type="entry name" value="speE"/>
    <property type="match status" value="1"/>
</dbReference>
<evidence type="ECO:0000256" key="3">
    <source>
        <dbReference type="PROSITE-ProRule" id="PRU00354"/>
    </source>
</evidence>
<evidence type="ECO:0000313" key="6">
    <source>
        <dbReference type="EMBL" id="GFH61440.1"/>
    </source>
</evidence>
<dbReference type="PANTHER" id="PTHR11558">
    <property type="entry name" value="SPERMIDINE/SPERMINE SYNTHASE"/>
    <property type="match status" value="1"/>
</dbReference>
<keyword evidence="2 3" id="KW-0808">Transferase</keyword>
<dbReference type="GO" id="GO:0004766">
    <property type="term" value="F:spermidine synthase activity"/>
    <property type="evidence" value="ECO:0007669"/>
    <property type="project" value="TreeGrafter"/>
</dbReference>
<feature type="active site" description="Proton acceptor" evidence="3">
    <location>
        <position position="181"/>
    </location>
</feature>
<comment type="caution">
    <text evidence="6">The sequence shown here is derived from an EMBL/GenBank/DDBJ whole genome shotgun (WGS) entry which is preliminary data.</text>
</comment>
<dbReference type="InterPro" id="IPR037163">
    <property type="entry name" value="Spermidine_synt_N_sf"/>
</dbReference>
<dbReference type="InterPro" id="IPR030374">
    <property type="entry name" value="PABS"/>
</dbReference>
<dbReference type="PROSITE" id="PS01330">
    <property type="entry name" value="PABS_1"/>
    <property type="match status" value="1"/>
</dbReference>
<dbReference type="FunFam" id="3.40.50.150:FF:000013">
    <property type="entry name" value="Spermidine synthase"/>
    <property type="match status" value="1"/>
</dbReference>
<keyword evidence="3" id="KW-0620">Polyamine biosynthesis</keyword>
<organism evidence="6 7">
    <name type="scientific">Chaetoceros tenuissimus</name>
    <dbReference type="NCBI Taxonomy" id="426638"/>
    <lineage>
        <taxon>Eukaryota</taxon>
        <taxon>Sar</taxon>
        <taxon>Stramenopiles</taxon>
        <taxon>Ochrophyta</taxon>
        <taxon>Bacillariophyta</taxon>
        <taxon>Coscinodiscophyceae</taxon>
        <taxon>Chaetocerotophycidae</taxon>
        <taxon>Chaetocerotales</taxon>
        <taxon>Chaetocerotaceae</taxon>
        <taxon>Chaetoceros</taxon>
    </lineage>
</organism>
<evidence type="ECO:0000256" key="2">
    <source>
        <dbReference type="ARBA" id="ARBA00022679"/>
    </source>
</evidence>
<dbReference type="PROSITE" id="PS51006">
    <property type="entry name" value="PABS_2"/>
    <property type="match status" value="1"/>
</dbReference>
<dbReference type="CDD" id="cd02440">
    <property type="entry name" value="AdoMet_MTases"/>
    <property type="match status" value="1"/>
</dbReference>
<accession>A0AAD3DDL8</accession>
<dbReference type="InterPro" id="IPR001045">
    <property type="entry name" value="Spermi_synthase"/>
</dbReference>